<reference evidence="2" key="2">
    <citation type="submission" date="2020-11" db="EMBL/GenBank/DDBJ databases">
        <authorList>
            <person name="McCartney M.A."/>
            <person name="Auch B."/>
            <person name="Kono T."/>
            <person name="Mallez S."/>
            <person name="Becker A."/>
            <person name="Gohl D.M."/>
            <person name="Silverstein K.A.T."/>
            <person name="Koren S."/>
            <person name="Bechman K.B."/>
            <person name="Herman A."/>
            <person name="Abrahante J.E."/>
            <person name="Garbe J."/>
        </authorList>
    </citation>
    <scope>NUCLEOTIDE SEQUENCE</scope>
    <source>
        <strain evidence="2">Duluth1</strain>
        <tissue evidence="2">Whole animal</tissue>
    </source>
</reference>
<gene>
    <name evidence="2" type="ORF">DPMN_086299</name>
</gene>
<proteinExistence type="predicted"/>
<dbReference type="AlphaFoldDB" id="A0A9D4QV20"/>
<organism evidence="2 3">
    <name type="scientific">Dreissena polymorpha</name>
    <name type="common">Zebra mussel</name>
    <name type="synonym">Mytilus polymorpha</name>
    <dbReference type="NCBI Taxonomy" id="45954"/>
    <lineage>
        <taxon>Eukaryota</taxon>
        <taxon>Metazoa</taxon>
        <taxon>Spiralia</taxon>
        <taxon>Lophotrochozoa</taxon>
        <taxon>Mollusca</taxon>
        <taxon>Bivalvia</taxon>
        <taxon>Autobranchia</taxon>
        <taxon>Heteroconchia</taxon>
        <taxon>Euheterodonta</taxon>
        <taxon>Imparidentia</taxon>
        <taxon>Neoheterodontei</taxon>
        <taxon>Myida</taxon>
        <taxon>Dreissenoidea</taxon>
        <taxon>Dreissenidae</taxon>
        <taxon>Dreissena</taxon>
    </lineage>
</organism>
<dbReference type="EMBL" id="JAIWYP010000003">
    <property type="protein sequence ID" value="KAH3844048.1"/>
    <property type="molecule type" value="Genomic_DNA"/>
</dbReference>
<evidence type="ECO:0000313" key="2">
    <source>
        <dbReference type="EMBL" id="KAH3844048.1"/>
    </source>
</evidence>
<evidence type="ECO:0000313" key="3">
    <source>
        <dbReference type="Proteomes" id="UP000828390"/>
    </source>
</evidence>
<accession>A0A9D4QV20</accession>
<keyword evidence="3" id="KW-1185">Reference proteome</keyword>
<name>A0A9D4QV20_DREPO</name>
<feature type="region of interest" description="Disordered" evidence="1">
    <location>
        <begin position="74"/>
        <end position="103"/>
    </location>
</feature>
<comment type="caution">
    <text evidence="2">The sequence shown here is derived from an EMBL/GenBank/DDBJ whole genome shotgun (WGS) entry which is preliminary data.</text>
</comment>
<sequence>MFTFKVPERPGSRSRTSRGLLGCLSVDGLQGTIILVTTRIHTDKFGNNTQSTRRYHGLSRQSYVPLRTNMAETRISPENHHQHGIYKDHPGRTRQRNITETSK</sequence>
<dbReference type="Proteomes" id="UP000828390">
    <property type="component" value="Unassembled WGS sequence"/>
</dbReference>
<evidence type="ECO:0000256" key="1">
    <source>
        <dbReference type="SAM" id="MobiDB-lite"/>
    </source>
</evidence>
<protein>
    <submittedName>
        <fullName evidence="2">Uncharacterized protein</fullName>
    </submittedName>
</protein>
<feature type="compositionally biased region" description="Basic and acidic residues" evidence="1">
    <location>
        <begin position="75"/>
        <end position="91"/>
    </location>
</feature>
<reference evidence="2" key="1">
    <citation type="journal article" date="2019" name="bioRxiv">
        <title>The Genome of the Zebra Mussel, Dreissena polymorpha: A Resource for Invasive Species Research.</title>
        <authorList>
            <person name="McCartney M.A."/>
            <person name="Auch B."/>
            <person name="Kono T."/>
            <person name="Mallez S."/>
            <person name="Zhang Y."/>
            <person name="Obille A."/>
            <person name="Becker A."/>
            <person name="Abrahante J.E."/>
            <person name="Garbe J."/>
            <person name="Badalamenti J.P."/>
            <person name="Herman A."/>
            <person name="Mangelson H."/>
            <person name="Liachko I."/>
            <person name="Sullivan S."/>
            <person name="Sone E.D."/>
            <person name="Koren S."/>
            <person name="Silverstein K.A.T."/>
            <person name="Beckman K.B."/>
            <person name="Gohl D.M."/>
        </authorList>
    </citation>
    <scope>NUCLEOTIDE SEQUENCE</scope>
    <source>
        <strain evidence="2">Duluth1</strain>
        <tissue evidence="2">Whole animal</tissue>
    </source>
</reference>